<protein>
    <submittedName>
        <fullName evidence="1">H/ACA RNA-protein complex component Gar1</fullName>
    </submittedName>
</protein>
<name>A0A484IGX5_9ARCH</name>
<dbReference type="KEGG" id="nfn:NFRAN_3142"/>
<evidence type="ECO:0000313" key="1">
    <source>
        <dbReference type="EMBL" id="VFJ15460.1"/>
    </source>
</evidence>
<dbReference type="Proteomes" id="UP000294299">
    <property type="component" value="Chromosome NFRAN"/>
</dbReference>
<accession>A0A484IGX5</accession>
<dbReference type="Gene3D" id="2.40.10.230">
    <property type="entry name" value="Probable tRNA pseudouridine synthase domain"/>
    <property type="match status" value="1"/>
</dbReference>
<sequence>MELLGEILHFSKSGRFIVKIDQNRKNPQPGLIVYNNEKKIGKILELIGPVSSPYASVAPFIQPRNKTVGIRVYTNPIDNKFKSAKSRNSFKRNKK</sequence>
<dbReference type="EMBL" id="LR216287">
    <property type="protein sequence ID" value="VFJ15460.1"/>
    <property type="molecule type" value="Genomic_DNA"/>
</dbReference>
<reference evidence="1 2" key="1">
    <citation type="submission" date="2019-02" db="EMBL/GenBank/DDBJ databases">
        <authorList>
            <person name="Lehtovirta-Morley E L."/>
        </authorList>
    </citation>
    <scope>NUCLEOTIDE SEQUENCE [LARGE SCALE GENOMIC DNA]</scope>
    <source>
        <strain evidence="1">NFRAN1</strain>
    </source>
</reference>
<organism evidence="1 2">
    <name type="scientific">Candidatus Nitrosocosmicus franklandianus</name>
    <dbReference type="NCBI Taxonomy" id="1798806"/>
    <lineage>
        <taxon>Archaea</taxon>
        <taxon>Nitrososphaerota</taxon>
        <taxon>Nitrososphaeria</taxon>
        <taxon>Nitrososphaerales</taxon>
        <taxon>Nitrososphaeraceae</taxon>
        <taxon>Candidatus Nitrosocosmicus</taxon>
    </lineage>
</organism>
<dbReference type="InterPro" id="IPR038664">
    <property type="entry name" value="Gar1/Naf1_Cbf5-bd_sf"/>
</dbReference>
<dbReference type="SUPFAM" id="SSF50447">
    <property type="entry name" value="Translation proteins"/>
    <property type="match status" value="1"/>
</dbReference>
<evidence type="ECO:0000313" key="2">
    <source>
        <dbReference type="Proteomes" id="UP000294299"/>
    </source>
</evidence>
<dbReference type="AlphaFoldDB" id="A0A484IGX5"/>
<gene>
    <name evidence="1" type="ORF">NFRAN_3142</name>
</gene>
<dbReference type="InterPro" id="IPR009000">
    <property type="entry name" value="Transl_B-barrel_sf"/>
</dbReference>
<proteinExistence type="predicted"/>
<keyword evidence="2" id="KW-1185">Reference proteome</keyword>